<keyword evidence="2 5" id="KW-0812">Transmembrane</keyword>
<proteinExistence type="predicted"/>
<keyword evidence="8" id="KW-1185">Reference proteome</keyword>
<dbReference type="SUPFAM" id="SSF144091">
    <property type="entry name" value="Rhomboid-like"/>
    <property type="match status" value="1"/>
</dbReference>
<dbReference type="Pfam" id="PF00627">
    <property type="entry name" value="UBA"/>
    <property type="match status" value="1"/>
</dbReference>
<organism evidence="7 8">
    <name type="scientific">Synchytrium microbalum</name>
    <dbReference type="NCBI Taxonomy" id="1806994"/>
    <lineage>
        <taxon>Eukaryota</taxon>
        <taxon>Fungi</taxon>
        <taxon>Fungi incertae sedis</taxon>
        <taxon>Chytridiomycota</taxon>
        <taxon>Chytridiomycota incertae sedis</taxon>
        <taxon>Chytridiomycetes</taxon>
        <taxon>Synchytriales</taxon>
        <taxon>Synchytriaceae</taxon>
        <taxon>Synchytrium</taxon>
    </lineage>
</organism>
<feature type="transmembrane region" description="Helical" evidence="5">
    <location>
        <begin position="156"/>
        <end position="172"/>
    </location>
</feature>
<protein>
    <recommendedName>
        <fullName evidence="6">UBA domain-containing protein</fullName>
    </recommendedName>
</protein>
<gene>
    <name evidence="7" type="ORF">SmJEL517_g01346</name>
</gene>
<evidence type="ECO:0000256" key="5">
    <source>
        <dbReference type="SAM" id="Phobius"/>
    </source>
</evidence>
<dbReference type="InterPro" id="IPR015940">
    <property type="entry name" value="UBA"/>
</dbReference>
<dbReference type="PANTHER" id="PTHR43066">
    <property type="entry name" value="RHOMBOID-RELATED PROTEIN"/>
    <property type="match status" value="1"/>
</dbReference>
<dbReference type="GO" id="GO:0004252">
    <property type="term" value="F:serine-type endopeptidase activity"/>
    <property type="evidence" value="ECO:0007669"/>
    <property type="project" value="TreeGrafter"/>
</dbReference>
<evidence type="ECO:0000256" key="2">
    <source>
        <dbReference type="ARBA" id="ARBA00022692"/>
    </source>
</evidence>
<dbReference type="InterPro" id="IPR009060">
    <property type="entry name" value="UBA-like_sf"/>
</dbReference>
<accession>A0A507C6J2</accession>
<dbReference type="AlphaFoldDB" id="A0A507C6J2"/>
<evidence type="ECO:0000256" key="3">
    <source>
        <dbReference type="ARBA" id="ARBA00022989"/>
    </source>
</evidence>
<dbReference type="Gene3D" id="1.10.8.10">
    <property type="entry name" value="DNA helicase RuvA subunit, C-terminal domain"/>
    <property type="match status" value="1"/>
</dbReference>
<evidence type="ECO:0000313" key="7">
    <source>
        <dbReference type="EMBL" id="TPX36657.1"/>
    </source>
</evidence>
<dbReference type="SUPFAM" id="SSF46934">
    <property type="entry name" value="UBA-like"/>
    <property type="match status" value="1"/>
</dbReference>
<dbReference type="RefSeq" id="XP_031026871.1">
    <property type="nucleotide sequence ID" value="XM_031167274.1"/>
</dbReference>
<dbReference type="PROSITE" id="PS50030">
    <property type="entry name" value="UBA"/>
    <property type="match status" value="1"/>
</dbReference>
<keyword evidence="3 5" id="KW-1133">Transmembrane helix</keyword>
<dbReference type="STRING" id="1806994.A0A507C6J2"/>
<dbReference type="SMART" id="SM00165">
    <property type="entry name" value="UBA"/>
    <property type="match status" value="1"/>
</dbReference>
<feature type="transmembrane region" description="Helical" evidence="5">
    <location>
        <begin position="60"/>
        <end position="78"/>
    </location>
</feature>
<comment type="subcellular location">
    <subcellularLocation>
        <location evidence="1">Membrane</location>
        <topology evidence="1">Multi-pass membrane protein</topology>
    </subcellularLocation>
</comment>
<dbReference type="GeneID" id="42002571"/>
<reference evidence="7 8" key="1">
    <citation type="journal article" date="2019" name="Sci. Rep.">
        <title>Comparative genomics of chytrid fungi reveal insights into the obligate biotrophic and pathogenic lifestyle of Synchytrium endobioticum.</title>
        <authorList>
            <person name="van de Vossenberg B.T.L.H."/>
            <person name="Warris S."/>
            <person name="Nguyen H.D.T."/>
            <person name="van Gent-Pelzer M.P.E."/>
            <person name="Joly D.L."/>
            <person name="van de Geest H.C."/>
            <person name="Bonants P.J.M."/>
            <person name="Smith D.S."/>
            <person name="Levesque C.A."/>
            <person name="van der Lee T.A.J."/>
        </authorList>
    </citation>
    <scope>NUCLEOTIDE SEQUENCE [LARGE SCALE GENOMIC DNA]</scope>
    <source>
        <strain evidence="7 8">JEL517</strain>
    </source>
</reference>
<dbReference type="PANTHER" id="PTHR43066:SF21">
    <property type="entry name" value="UBIQUITIN-ASSOCIATED DOMAIN-CONTAINING PROTEIN 2"/>
    <property type="match status" value="1"/>
</dbReference>
<feature type="transmembrane region" description="Helical" evidence="5">
    <location>
        <begin position="118"/>
        <end position="136"/>
    </location>
</feature>
<dbReference type="Proteomes" id="UP000319731">
    <property type="component" value="Unassembled WGS sequence"/>
</dbReference>
<dbReference type="OrthoDB" id="272778at2759"/>
<feature type="transmembrane region" description="Helical" evidence="5">
    <location>
        <begin position="90"/>
        <end position="112"/>
    </location>
</feature>
<dbReference type="GO" id="GO:0016020">
    <property type="term" value="C:membrane"/>
    <property type="evidence" value="ECO:0007669"/>
    <property type="project" value="UniProtKB-SubCell"/>
</dbReference>
<comment type="caution">
    <text evidence="7">The sequence shown here is derived from an EMBL/GenBank/DDBJ whole genome shotgun (WGS) entry which is preliminary data.</text>
</comment>
<evidence type="ECO:0000256" key="1">
    <source>
        <dbReference type="ARBA" id="ARBA00004141"/>
    </source>
</evidence>
<dbReference type="EMBL" id="QEAO01000004">
    <property type="protein sequence ID" value="TPX36657.1"/>
    <property type="molecule type" value="Genomic_DNA"/>
</dbReference>
<name>A0A507C6J2_9FUNG</name>
<keyword evidence="4 5" id="KW-0472">Membrane</keyword>
<evidence type="ECO:0000259" key="6">
    <source>
        <dbReference type="PROSITE" id="PS50030"/>
    </source>
</evidence>
<evidence type="ECO:0000313" key="8">
    <source>
        <dbReference type="Proteomes" id="UP000319731"/>
    </source>
</evidence>
<dbReference type="Gene3D" id="1.20.1540.10">
    <property type="entry name" value="Rhomboid-like"/>
    <property type="match status" value="1"/>
</dbReference>
<evidence type="ECO:0000256" key="4">
    <source>
        <dbReference type="ARBA" id="ARBA00023136"/>
    </source>
</evidence>
<sequence>MQSGGVSGFYNSPVTKATVLCVALNSICASIFQARPMLHLQIVPHISQHHQLWRLVSTHVAFANSSEILFGGLLMYHMRLIERHWGSRKFASYVVLSSVISTVLDVTCLLLGNSFGLTRIAAGPWSCLYALLYNYVSSIPITYKFKLMGVTLNDKMFVYLLAAQLLLGSYPYSVIPSACGWVTGILLQSDVASVYLKKWRIPKGIWNVIDAYFLKFIESSAPMRRSTRSADGYAVDPQIARPATGGMQTNRAVPAVPAARPRAAPSEGNINLLIGMGFDRERVVTALQATNDDPNAATERLLGA</sequence>
<feature type="domain" description="UBA" evidence="6">
    <location>
        <begin position="264"/>
        <end position="304"/>
    </location>
</feature>
<dbReference type="InterPro" id="IPR035952">
    <property type="entry name" value="Rhomboid-like_sf"/>
</dbReference>